<gene>
    <name evidence="2" type="ORF">EH31_11125</name>
</gene>
<sequence length="152" mass="16038">MFEQQSIVAERETDVEAEVHSLESLLQPLATAPVAPSNAGFQLPRKLWIAMLGCYATFFAAIALATGGSGAARFAIIVSVLYTAMYFGLARIGACQAGPEGRSPLDEGKKLSTWTGMMDKNAVYSQVLIVPVAVALFGIAILFITLAIPVSG</sequence>
<dbReference type="RefSeq" id="WP_034960268.1">
    <property type="nucleotide sequence ID" value="NZ_JMIW01000004.1"/>
</dbReference>
<dbReference type="Proteomes" id="UP000027647">
    <property type="component" value="Unassembled WGS sequence"/>
</dbReference>
<evidence type="ECO:0000313" key="3">
    <source>
        <dbReference type="Proteomes" id="UP000027647"/>
    </source>
</evidence>
<dbReference type="STRING" id="1044.EH31_11125"/>
<feature type="transmembrane region" description="Helical" evidence="1">
    <location>
        <begin position="127"/>
        <end position="148"/>
    </location>
</feature>
<reference evidence="2 3" key="1">
    <citation type="submission" date="2014-04" db="EMBL/GenBank/DDBJ databases">
        <title>A comprehensive comparison of genomes of Erythrobacter spp. strains.</title>
        <authorList>
            <person name="Zheng Q."/>
        </authorList>
    </citation>
    <scope>NUCLEOTIDE SEQUENCE [LARGE SCALE GENOMIC DNA]</scope>
    <source>
        <strain evidence="2 3">DSM 6997</strain>
    </source>
</reference>
<accession>A0A074MVS6</accession>
<keyword evidence="1" id="KW-0472">Membrane</keyword>
<proteinExistence type="predicted"/>
<feature type="transmembrane region" description="Helical" evidence="1">
    <location>
        <begin position="71"/>
        <end position="89"/>
    </location>
</feature>
<keyword evidence="1" id="KW-1133">Transmembrane helix</keyword>
<organism evidence="2 3">
    <name type="scientific">Erythrobacter longus</name>
    <dbReference type="NCBI Taxonomy" id="1044"/>
    <lineage>
        <taxon>Bacteria</taxon>
        <taxon>Pseudomonadati</taxon>
        <taxon>Pseudomonadota</taxon>
        <taxon>Alphaproteobacteria</taxon>
        <taxon>Sphingomonadales</taxon>
        <taxon>Erythrobacteraceae</taxon>
        <taxon>Erythrobacter/Porphyrobacter group</taxon>
        <taxon>Erythrobacter</taxon>
    </lineage>
</organism>
<feature type="transmembrane region" description="Helical" evidence="1">
    <location>
        <begin position="47"/>
        <end position="65"/>
    </location>
</feature>
<evidence type="ECO:0000313" key="2">
    <source>
        <dbReference type="EMBL" id="KEO89702.1"/>
    </source>
</evidence>
<protein>
    <submittedName>
        <fullName evidence="2">Uncharacterized protein</fullName>
    </submittedName>
</protein>
<keyword evidence="1" id="KW-0812">Transmembrane</keyword>
<name>A0A074MVS6_ERYLO</name>
<keyword evidence="3" id="KW-1185">Reference proteome</keyword>
<dbReference type="eggNOG" id="ENOG50300TG">
    <property type="taxonomic scope" value="Bacteria"/>
</dbReference>
<dbReference type="EMBL" id="JMIW01000004">
    <property type="protein sequence ID" value="KEO89702.1"/>
    <property type="molecule type" value="Genomic_DNA"/>
</dbReference>
<evidence type="ECO:0000256" key="1">
    <source>
        <dbReference type="SAM" id="Phobius"/>
    </source>
</evidence>
<comment type="caution">
    <text evidence="2">The sequence shown here is derived from an EMBL/GenBank/DDBJ whole genome shotgun (WGS) entry which is preliminary data.</text>
</comment>
<dbReference type="OrthoDB" id="7449199at2"/>
<dbReference type="AlphaFoldDB" id="A0A074MVS6"/>